<organism evidence="3 4">
    <name type="scientific">Rickenella mellea</name>
    <dbReference type="NCBI Taxonomy" id="50990"/>
    <lineage>
        <taxon>Eukaryota</taxon>
        <taxon>Fungi</taxon>
        <taxon>Dikarya</taxon>
        <taxon>Basidiomycota</taxon>
        <taxon>Agaricomycotina</taxon>
        <taxon>Agaricomycetes</taxon>
        <taxon>Hymenochaetales</taxon>
        <taxon>Rickenellaceae</taxon>
        <taxon>Rickenella</taxon>
    </lineage>
</organism>
<feature type="region of interest" description="Disordered" evidence="1">
    <location>
        <begin position="79"/>
        <end position="136"/>
    </location>
</feature>
<dbReference type="AlphaFoldDB" id="A0A4Y7Q017"/>
<evidence type="ECO:0000313" key="3">
    <source>
        <dbReference type="EMBL" id="TDL20671.1"/>
    </source>
</evidence>
<dbReference type="VEuPathDB" id="FungiDB:BD410DRAFT_804811"/>
<keyword evidence="4" id="KW-1185">Reference proteome</keyword>
<protein>
    <submittedName>
        <fullName evidence="3">Uncharacterized protein</fullName>
    </submittedName>
</protein>
<evidence type="ECO:0000256" key="1">
    <source>
        <dbReference type="SAM" id="MobiDB-lite"/>
    </source>
</evidence>
<name>A0A4Y7Q017_9AGAM</name>
<keyword evidence="2" id="KW-1133">Transmembrane helix</keyword>
<reference evidence="3 4" key="1">
    <citation type="submission" date="2018-06" db="EMBL/GenBank/DDBJ databases">
        <title>A transcriptomic atlas of mushroom development highlights an independent origin of complex multicellularity.</title>
        <authorList>
            <consortium name="DOE Joint Genome Institute"/>
            <person name="Krizsan K."/>
            <person name="Almasi E."/>
            <person name="Merenyi Z."/>
            <person name="Sahu N."/>
            <person name="Viragh M."/>
            <person name="Koszo T."/>
            <person name="Mondo S."/>
            <person name="Kiss B."/>
            <person name="Balint B."/>
            <person name="Kues U."/>
            <person name="Barry K."/>
            <person name="Hegedus J.C."/>
            <person name="Henrissat B."/>
            <person name="Johnson J."/>
            <person name="Lipzen A."/>
            <person name="Ohm R."/>
            <person name="Nagy I."/>
            <person name="Pangilinan J."/>
            <person name="Yan J."/>
            <person name="Xiong Y."/>
            <person name="Grigoriev I.V."/>
            <person name="Hibbett D.S."/>
            <person name="Nagy L.G."/>
        </authorList>
    </citation>
    <scope>NUCLEOTIDE SEQUENCE [LARGE SCALE GENOMIC DNA]</scope>
    <source>
        <strain evidence="3 4">SZMC22713</strain>
    </source>
</reference>
<dbReference type="EMBL" id="ML170186">
    <property type="protein sequence ID" value="TDL20671.1"/>
    <property type="molecule type" value="Genomic_DNA"/>
</dbReference>
<keyword evidence="2" id="KW-0812">Transmembrane</keyword>
<evidence type="ECO:0000256" key="2">
    <source>
        <dbReference type="SAM" id="Phobius"/>
    </source>
</evidence>
<keyword evidence="2" id="KW-0472">Membrane</keyword>
<accession>A0A4Y7Q017</accession>
<feature type="compositionally biased region" description="Polar residues" evidence="1">
    <location>
        <begin position="100"/>
        <end position="111"/>
    </location>
</feature>
<evidence type="ECO:0000313" key="4">
    <source>
        <dbReference type="Proteomes" id="UP000294933"/>
    </source>
</evidence>
<feature type="transmembrane region" description="Helical" evidence="2">
    <location>
        <begin position="12"/>
        <end position="39"/>
    </location>
</feature>
<sequence>MVSTAFSLASKLLVSVLIAIFPSLTCLTLLHHGFVLVIAHRNEDRRKTPVVSKALIQKTPVCAVGDRRKVLRGRLEGKFDDVEANSNGDEEDSKPEDEPVQQSDQEGSGTMKNAGFDGSPLVPESAKPADDKKVVEDDGVLNNGCSFLQELSIAQLILQVVHGHRVRKPLFPPRMRSSGE</sequence>
<dbReference type="Proteomes" id="UP000294933">
    <property type="component" value="Unassembled WGS sequence"/>
</dbReference>
<proteinExistence type="predicted"/>
<feature type="compositionally biased region" description="Basic and acidic residues" evidence="1">
    <location>
        <begin position="127"/>
        <end position="136"/>
    </location>
</feature>
<gene>
    <name evidence="3" type="ORF">BD410DRAFT_804811</name>
</gene>
<feature type="compositionally biased region" description="Acidic residues" evidence="1">
    <location>
        <begin position="88"/>
        <end position="99"/>
    </location>
</feature>